<dbReference type="PANTHER" id="PTHR45663">
    <property type="entry name" value="GEO12009P1"/>
    <property type="match status" value="1"/>
</dbReference>
<feature type="site" description="Contributes to redox potential value" evidence="9">
    <location>
        <position position="41"/>
    </location>
</feature>
<feature type="site" description="Contributes to redox potential value" evidence="9">
    <location>
        <position position="34"/>
    </location>
</feature>
<organism evidence="12 13">
    <name type="scientific">Sulfobacillus harzensis</name>
    <dbReference type="NCBI Taxonomy" id="2729629"/>
    <lineage>
        <taxon>Bacteria</taxon>
        <taxon>Bacillati</taxon>
        <taxon>Bacillota</taxon>
        <taxon>Clostridia</taxon>
        <taxon>Eubacteriales</taxon>
        <taxon>Clostridiales Family XVII. Incertae Sedis</taxon>
        <taxon>Sulfobacillus</taxon>
    </lineage>
</organism>
<evidence type="ECO:0000256" key="1">
    <source>
        <dbReference type="ARBA" id="ARBA00008987"/>
    </source>
</evidence>
<gene>
    <name evidence="12" type="primary">trxA</name>
    <name evidence="12" type="ORF">HIJ39_09055</name>
</gene>
<evidence type="ECO:0000313" key="13">
    <source>
        <dbReference type="Proteomes" id="UP000533476"/>
    </source>
</evidence>
<name>A0A7Y0L4Y7_9FIRM</name>
<keyword evidence="4" id="KW-0249">Electron transport</keyword>
<evidence type="ECO:0000256" key="3">
    <source>
        <dbReference type="ARBA" id="ARBA00022448"/>
    </source>
</evidence>
<evidence type="ECO:0000256" key="2">
    <source>
        <dbReference type="ARBA" id="ARBA00020570"/>
    </source>
</evidence>
<dbReference type="PRINTS" id="PR00421">
    <property type="entry name" value="THIOREDOXIN"/>
</dbReference>
<feature type="active site" description="Nucleophile" evidence="9">
    <location>
        <position position="43"/>
    </location>
</feature>
<dbReference type="FunFam" id="3.40.30.10:FF:000001">
    <property type="entry name" value="Thioredoxin"/>
    <property type="match status" value="1"/>
</dbReference>
<evidence type="ECO:0000259" key="11">
    <source>
        <dbReference type="PROSITE" id="PS51352"/>
    </source>
</evidence>
<evidence type="ECO:0000256" key="7">
    <source>
        <dbReference type="NCBIfam" id="TIGR01068"/>
    </source>
</evidence>
<comment type="caution">
    <text evidence="12">The sequence shown here is derived from an EMBL/GenBank/DDBJ whole genome shotgun (WGS) entry which is preliminary data.</text>
</comment>
<evidence type="ECO:0000256" key="5">
    <source>
        <dbReference type="ARBA" id="ARBA00023157"/>
    </source>
</evidence>
<dbReference type="Gene3D" id="3.40.30.10">
    <property type="entry name" value="Glutaredoxin"/>
    <property type="match status" value="1"/>
</dbReference>
<evidence type="ECO:0000256" key="4">
    <source>
        <dbReference type="ARBA" id="ARBA00022982"/>
    </source>
</evidence>
<dbReference type="PROSITE" id="PS51352">
    <property type="entry name" value="THIOREDOXIN_2"/>
    <property type="match status" value="1"/>
</dbReference>
<dbReference type="GO" id="GO:0005829">
    <property type="term" value="C:cytosol"/>
    <property type="evidence" value="ECO:0007669"/>
    <property type="project" value="TreeGrafter"/>
</dbReference>
<dbReference type="CDD" id="cd02947">
    <property type="entry name" value="TRX_family"/>
    <property type="match status" value="1"/>
</dbReference>
<dbReference type="Proteomes" id="UP000533476">
    <property type="component" value="Unassembled WGS sequence"/>
</dbReference>
<evidence type="ECO:0000256" key="8">
    <source>
        <dbReference type="PIRNR" id="PIRNR000077"/>
    </source>
</evidence>
<comment type="similarity">
    <text evidence="1 8">Belongs to the thioredoxin family.</text>
</comment>
<dbReference type="PIRSF" id="PIRSF000077">
    <property type="entry name" value="Thioredoxin"/>
    <property type="match status" value="1"/>
</dbReference>
<feature type="active site" description="Nucleophile" evidence="9">
    <location>
        <position position="40"/>
    </location>
</feature>
<feature type="disulfide bond" description="Redox-active" evidence="10">
    <location>
        <begin position="40"/>
        <end position="43"/>
    </location>
</feature>
<keyword evidence="13" id="KW-1185">Reference proteome</keyword>
<dbReference type="InterPro" id="IPR013766">
    <property type="entry name" value="Thioredoxin_domain"/>
</dbReference>
<keyword evidence="6 10" id="KW-0676">Redox-active center</keyword>
<dbReference type="Pfam" id="PF00085">
    <property type="entry name" value="Thioredoxin"/>
    <property type="match status" value="1"/>
</dbReference>
<evidence type="ECO:0000313" key="12">
    <source>
        <dbReference type="EMBL" id="NMP22500.1"/>
    </source>
</evidence>
<protein>
    <recommendedName>
        <fullName evidence="2 7">Thioredoxin</fullName>
    </recommendedName>
</protein>
<dbReference type="InterPro" id="IPR036249">
    <property type="entry name" value="Thioredoxin-like_sf"/>
</dbReference>
<dbReference type="GO" id="GO:0015035">
    <property type="term" value="F:protein-disulfide reductase activity"/>
    <property type="evidence" value="ECO:0007669"/>
    <property type="project" value="UniProtKB-UniRule"/>
</dbReference>
<reference evidence="12 13" key="1">
    <citation type="submission" date="2020-04" db="EMBL/GenBank/DDBJ databases">
        <authorList>
            <person name="Zhang R."/>
            <person name="Schippers A."/>
        </authorList>
    </citation>
    <scope>NUCLEOTIDE SEQUENCE [LARGE SCALE GENOMIC DNA]</scope>
    <source>
        <strain evidence="12 13">DSM 109850</strain>
    </source>
</reference>
<sequence length="113" mass="12283">MGELEGISLANNVVTADQNNFNQVIQGTQPVVVDFWASWCMPCRMVSPILDELAEERQGAVTVAKVNVDENPAIASQYGVMSIPTIIRFQAGEEVSRVVGALPKAELLRRLGL</sequence>
<proteinExistence type="inferred from homology"/>
<accession>A0A7Y0L4Y7</accession>
<keyword evidence="5 10" id="KW-1015">Disulfide bond</keyword>
<feature type="domain" description="Thioredoxin" evidence="11">
    <location>
        <begin position="3"/>
        <end position="113"/>
    </location>
</feature>
<dbReference type="AlphaFoldDB" id="A0A7Y0L4Y7"/>
<evidence type="ECO:0000256" key="6">
    <source>
        <dbReference type="ARBA" id="ARBA00023284"/>
    </source>
</evidence>
<evidence type="ECO:0000256" key="9">
    <source>
        <dbReference type="PIRSR" id="PIRSR000077-1"/>
    </source>
</evidence>
<dbReference type="EMBL" id="JABBVZ010000024">
    <property type="protein sequence ID" value="NMP22500.1"/>
    <property type="molecule type" value="Genomic_DNA"/>
</dbReference>
<evidence type="ECO:0000256" key="10">
    <source>
        <dbReference type="PIRSR" id="PIRSR000077-4"/>
    </source>
</evidence>
<dbReference type="PANTHER" id="PTHR45663:SF11">
    <property type="entry name" value="GEO12009P1"/>
    <property type="match status" value="1"/>
</dbReference>
<dbReference type="InterPro" id="IPR005746">
    <property type="entry name" value="Thioredoxin"/>
</dbReference>
<dbReference type="SUPFAM" id="SSF52833">
    <property type="entry name" value="Thioredoxin-like"/>
    <property type="match status" value="1"/>
</dbReference>
<feature type="site" description="Contributes to redox potential value" evidence="9">
    <location>
        <position position="42"/>
    </location>
</feature>
<keyword evidence="3" id="KW-0813">Transport</keyword>
<dbReference type="NCBIfam" id="TIGR01068">
    <property type="entry name" value="thioredoxin"/>
    <property type="match status" value="1"/>
</dbReference>
<dbReference type="GO" id="GO:0045454">
    <property type="term" value="P:cell redox homeostasis"/>
    <property type="evidence" value="ECO:0007669"/>
    <property type="project" value="TreeGrafter"/>
</dbReference>